<dbReference type="Pfam" id="PF05175">
    <property type="entry name" value="MTS"/>
    <property type="match status" value="1"/>
</dbReference>
<sequence>MKIINNILNFKELKIIQDTEMFNYCIDSILLTKFWKPSKKYKNILDFGTNNAIIPLILSRYTNAKISGVEIQRQAYEIAKENIKINNLSDKIFIYCNDIKKFILNKNNEYDLIFCNPPFFKINLNSSNNLNTRSKFLISARHEKDITLSEIIESAKIALKNGGKFLLIHLSERVEEIIILLNKNNFAIKKIRFIYSKKGQAAKKVLIESINDGNKGTKILDPLYVHNEDGTYTEEVLKMFGD</sequence>
<dbReference type="GO" id="GO:0008757">
    <property type="term" value="F:S-adenosylmethionine-dependent methyltransferase activity"/>
    <property type="evidence" value="ECO:0007669"/>
    <property type="project" value="UniProtKB-ARBA"/>
</dbReference>
<dbReference type="PANTHER" id="PTHR47739:SF1">
    <property type="entry name" value="TRNA1(VAL) (ADENINE(37)-N6)-METHYLTRANSFERASE"/>
    <property type="match status" value="1"/>
</dbReference>
<keyword evidence="2" id="KW-0489">Methyltransferase</keyword>
<dbReference type="STRING" id="1276220.STAIW_v1c00110"/>
<dbReference type="HOGENOM" id="CLU_061983_3_0_14"/>
<dbReference type="PANTHER" id="PTHR47739">
    <property type="entry name" value="TRNA1(VAL) (ADENINE(37)-N6)-METHYLTRANSFERASE"/>
    <property type="match status" value="1"/>
</dbReference>
<evidence type="ECO:0000313" key="3">
    <source>
        <dbReference type="Proteomes" id="UP000014984"/>
    </source>
</evidence>
<dbReference type="KEGG" id="stai:STAIW_v1c00110"/>
<dbReference type="SUPFAM" id="SSF53335">
    <property type="entry name" value="S-adenosyl-L-methionine-dependent methyltransferases"/>
    <property type="match status" value="1"/>
</dbReference>
<dbReference type="InterPro" id="IPR007848">
    <property type="entry name" value="Small_mtfrase_dom"/>
</dbReference>
<evidence type="ECO:0000259" key="1">
    <source>
        <dbReference type="Pfam" id="PF05175"/>
    </source>
</evidence>
<dbReference type="eggNOG" id="COG4123">
    <property type="taxonomic scope" value="Bacteria"/>
</dbReference>
<keyword evidence="3" id="KW-1185">Reference proteome</keyword>
<evidence type="ECO:0000313" key="2">
    <source>
        <dbReference type="EMBL" id="AGR40708.1"/>
    </source>
</evidence>
<keyword evidence="2" id="KW-0808">Transferase</keyword>
<dbReference type="Gene3D" id="3.40.50.150">
    <property type="entry name" value="Vaccinia Virus protein VP39"/>
    <property type="match status" value="1"/>
</dbReference>
<dbReference type="GO" id="GO:0003676">
    <property type="term" value="F:nucleic acid binding"/>
    <property type="evidence" value="ECO:0007669"/>
    <property type="project" value="InterPro"/>
</dbReference>
<name>S5MAD6_9MOLU</name>
<dbReference type="RefSeq" id="WP_020833847.1">
    <property type="nucleotide sequence ID" value="NC_021846.1"/>
</dbReference>
<reference evidence="2 3" key="1">
    <citation type="journal article" date="2013" name="Genome Biol. Evol.">
        <title>Comparison of metabolic capacities and inference of gene content evolution in mosquito-associated Spiroplasma diminutum and S. taiwanense.</title>
        <authorList>
            <person name="Lo W.S."/>
            <person name="Ku C."/>
            <person name="Chen L.L."/>
            <person name="Chang T.H."/>
            <person name="Kuo C.H."/>
        </authorList>
    </citation>
    <scope>NUCLEOTIDE SEQUENCE [LARGE SCALE GENOMIC DNA]</scope>
    <source>
        <strain evidence="2">CT-1</strain>
    </source>
</reference>
<gene>
    <name evidence="2" type="primary">yabB</name>
    <name evidence="2" type="ORF">STAIW_v1c00110</name>
</gene>
<dbReference type="EMBL" id="CP005074">
    <property type="protein sequence ID" value="AGR40708.1"/>
    <property type="molecule type" value="Genomic_DNA"/>
</dbReference>
<dbReference type="CDD" id="cd02440">
    <property type="entry name" value="AdoMet_MTases"/>
    <property type="match status" value="1"/>
</dbReference>
<dbReference type="GO" id="GO:0008170">
    <property type="term" value="F:N-methyltransferase activity"/>
    <property type="evidence" value="ECO:0007669"/>
    <property type="project" value="UniProtKB-ARBA"/>
</dbReference>
<dbReference type="InterPro" id="IPR002052">
    <property type="entry name" value="DNA_methylase_N6_adenine_CS"/>
</dbReference>
<organism evidence="2 3">
    <name type="scientific">Spiroplasma taiwanense CT-1</name>
    <dbReference type="NCBI Taxonomy" id="1276220"/>
    <lineage>
        <taxon>Bacteria</taxon>
        <taxon>Bacillati</taxon>
        <taxon>Mycoplasmatota</taxon>
        <taxon>Mollicutes</taxon>
        <taxon>Entomoplasmatales</taxon>
        <taxon>Spiroplasmataceae</taxon>
        <taxon>Spiroplasma</taxon>
    </lineage>
</organism>
<feature type="domain" description="Methyltransferase small" evidence="1">
    <location>
        <begin position="29"/>
        <end position="123"/>
    </location>
</feature>
<dbReference type="InterPro" id="IPR029063">
    <property type="entry name" value="SAM-dependent_MTases_sf"/>
</dbReference>
<dbReference type="PROSITE" id="PS00092">
    <property type="entry name" value="N6_MTASE"/>
    <property type="match status" value="1"/>
</dbReference>
<dbReference type="PATRIC" id="fig|1276220.3.peg.11"/>
<proteinExistence type="predicted"/>
<protein>
    <submittedName>
        <fullName evidence="2">Methyltransferase</fullName>
    </submittedName>
</protein>
<accession>S5MAD6</accession>
<dbReference type="InterPro" id="IPR050210">
    <property type="entry name" value="tRNA_Adenine-N(6)_MTase"/>
</dbReference>
<dbReference type="Proteomes" id="UP000014984">
    <property type="component" value="Chromosome"/>
</dbReference>
<dbReference type="OrthoDB" id="9777257at2"/>
<dbReference type="AlphaFoldDB" id="S5MAD6"/>
<dbReference type="GO" id="GO:0032259">
    <property type="term" value="P:methylation"/>
    <property type="evidence" value="ECO:0007669"/>
    <property type="project" value="UniProtKB-KW"/>
</dbReference>